<keyword evidence="1" id="KW-0732">Signal</keyword>
<dbReference type="EMBL" id="REGN01003922">
    <property type="protein sequence ID" value="RNA20120.1"/>
    <property type="molecule type" value="Genomic_DNA"/>
</dbReference>
<feature type="signal peptide" evidence="1">
    <location>
        <begin position="1"/>
        <end position="19"/>
    </location>
</feature>
<name>A0A3M7R9D1_BRAPC</name>
<reference evidence="2 3" key="1">
    <citation type="journal article" date="2018" name="Sci. Rep.">
        <title>Genomic signatures of local adaptation to the degree of environmental predictability in rotifers.</title>
        <authorList>
            <person name="Franch-Gras L."/>
            <person name="Hahn C."/>
            <person name="Garcia-Roger E.M."/>
            <person name="Carmona M.J."/>
            <person name="Serra M."/>
            <person name="Gomez A."/>
        </authorList>
    </citation>
    <scope>NUCLEOTIDE SEQUENCE [LARGE SCALE GENOMIC DNA]</scope>
    <source>
        <strain evidence="2">HYR1</strain>
    </source>
</reference>
<protein>
    <submittedName>
        <fullName evidence="2">Uncharacterized protein</fullName>
    </submittedName>
</protein>
<evidence type="ECO:0000313" key="3">
    <source>
        <dbReference type="Proteomes" id="UP000276133"/>
    </source>
</evidence>
<dbReference type="Proteomes" id="UP000276133">
    <property type="component" value="Unassembled WGS sequence"/>
</dbReference>
<gene>
    <name evidence="2" type="ORF">BpHYR1_010135</name>
</gene>
<comment type="caution">
    <text evidence="2">The sequence shown here is derived from an EMBL/GenBank/DDBJ whole genome shotgun (WGS) entry which is preliminary data.</text>
</comment>
<organism evidence="2 3">
    <name type="scientific">Brachionus plicatilis</name>
    <name type="common">Marine rotifer</name>
    <name type="synonym">Brachionus muelleri</name>
    <dbReference type="NCBI Taxonomy" id="10195"/>
    <lineage>
        <taxon>Eukaryota</taxon>
        <taxon>Metazoa</taxon>
        <taxon>Spiralia</taxon>
        <taxon>Gnathifera</taxon>
        <taxon>Rotifera</taxon>
        <taxon>Eurotatoria</taxon>
        <taxon>Monogononta</taxon>
        <taxon>Pseudotrocha</taxon>
        <taxon>Ploima</taxon>
        <taxon>Brachionidae</taxon>
        <taxon>Brachionus</taxon>
    </lineage>
</organism>
<evidence type="ECO:0000256" key="1">
    <source>
        <dbReference type="SAM" id="SignalP"/>
    </source>
</evidence>
<dbReference type="AlphaFoldDB" id="A0A3M7R9D1"/>
<sequence>MISWISDLLLLFFALLIFTNFYLNTDDENQTKLLSQVDVMEEIEAQEAEMEIQNEIEIAYYLDTINKELDIMKK</sequence>
<feature type="chain" id="PRO_5018030213" evidence="1">
    <location>
        <begin position="20"/>
        <end position="74"/>
    </location>
</feature>
<evidence type="ECO:0000313" key="2">
    <source>
        <dbReference type="EMBL" id="RNA20120.1"/>
    </source>
</evidence>
<keyword evidence="3" id="KW-1185">Reference proteome</keyword>
<proteinExistence type="predicted"/>
<accession>A0A3M7R9D1</accession>